<dbReference type="SMART" id="SM00342">
    <property type="entry name" value="HTH_ARAC"/>
    <property type="match status" value="1"/>
</dbReference>
<feature type="domain" description="HTH araC/xylS-type" evidence="4">
    <location>
        <begin position="184"/>
        <end position="282"/>
    </location>
</feature>
<dbReference type="PANTHER" id="PTHR46796:SF7">
    <property type="entry name" value="ARAC FAMILY TRANSCRIPTIONAL REGULATOR"/>
    <property type="match status" value="1"/>
</dbReference>
<evidence type="ECO:0000256" key="2">
    <source>
        <dbReference type="ARBA" id="ARBA00023125"/>
    </source>
</evidence>
<dbReference type="SUPFAM" id="SSF46689">
    <property type="entry name" value="Homeodomain-like"/>
    <property type="match status" value="2"/>
</dbReference>
<evidence type="ECO:0000256" key="3">
    <source>
        <dbReference type="ARBA" id="ARBA00023163"/>
    </source>
</evidence>
<proteinExistence type="predicted"/>
<accession>A0AAW6UIF8</accession>
<dbReference type="SUPFAM" id="SSF51215">
    <property type="entry name" value="Regulatory protein AraC"/>
    <property type="match status" value="1"/>
</dbReference>
<organism evidence="5 6">
    <name type="scientific">Providencia rettgeri</name>
    <dbReference type="NCBI Taxonomy" id="587"/>
    <lineage>
        <taxon>Bacteria</taxon>
        <taxon>Pseudomonadati</taxon>
        <taxon>Pseudomonadota</taxon>
        <taxon>Gammaproteobacteria</taxon>
        <taxon>Enterobacterales</taxon>
        <taxon>Morganellaceae</taxon>
        <taxon>Providencia</taxon>
    </lineage>
</organism>
<gene>
    <name evidence="5" type="ORF">OGX73_05095</name>
</gene>
<dbReference type="PROSITE" id="PS01124">
    <property type="entry name" value="HTH_ARAC_FAMILY_2"/>
    <property type="match status" value="1"/>
</dbReference>
<dbReference type="PANTHER" id="PTHR46796">
    <property type="entry name" value="HTH-TYPE TRANSCRIPTIONAL ACTIVATOR RHAS-RELATED"/>
    <property type="match status" value="1"/>
</dbReference>
<dbReference type="InterPro" id="IPR003313">
    <property type="entry name" value="AraC-bd"/>
</dbReference>
<evidence type="ECO:0000313" key="5">
    <source>
        <dbReference type="EMBL" id="MDI9091995.1"/>
    </source>
</evidence>
<dbReference type="InterPro" id="IPR009057">
    <property type="entry name" value="Homeodomain-like_sf"/>
</dbReference>
<dbReference type="InterPro" id="IPR014710">
    <property type="entry name" value="RmlC-like_jellyroll"/>
</dbReference>
<evidence type="ECO:0000259" key="4">
    <source>
        <dbReference type="PROSITE" id="PS01124"/>
    </source>
</evidence>
<dbReference type="GO" id="GO:0043565">
    <property type="term" value="F:sequence-specific DNA binding"/>
    <property type="evidence" value="ECO:0007669"/>
    <property type="project" value="InterPro"/>
</dbReference>
<dbReference type="InterPro" id="IPR050204">
    <property type="entry name" value="AraC_XylS_family_regulators"/>
</dbReference>
<evidence type="ECO:0000256" key="1">
    <source>
        <dbReference type="ARBA" id="ARBA00023015"/>
    </source>
</evidence>
<protein>
    <submittedName>
        <fullName evidence="5">AraC family transcriptional regulator</fullName>
    </submittedName>
</protein>
<dbReference type="InterPro" id="IPR018060">
    <property type="entry name" value="HTH_AraC"/>
</dbReference>
<dbReference type="EMBL" id="JAOWIN010000002">
    <property type="protein sequence ID" value="MDI9091995.1"/>
    <property type="molecule type" value="Genomic_DNA"/>
</dbReference>
<dbReference type="Gene3D" id="2.60.120.10">
    <property type="entry name" value="Jelly Rolls"/>
    <property type="match status" value="1"/>
</dbReference>
<reference evidence="5" key="1">
    <citation type="submission" date="2022-10" db="EMBL/GenBank/DDBJ databases">
        <title>Bacterial isolates recovered from the One Health project in Brazil.</title>
        <authorList>
            <person name="Valiatti T.B."/>
            <person name="Santos F."/>
            <person name="Cayo R."/>
            <person name="Gales A.C."/>
        </authorList>
    </citation>
    <scope>NUCLEOTIDE SEQUENCE</scope>
    <source>
        <strain evidence="5">PVR188</strain>
    </source>
</reference>
<sequence length="288" mass="33896">MTSENRTHQVISSRYRESDDFSTLMNYKVLRGGHLVAFPDFHVQRNSVAGHELLFCLRGKGYIKLEGKEYSVKADQLAWIPVQLPHEHFPDKEDPWEILWIRIDGGKLNNIMNILNVTHKPIFQFDQPEKVTEIYHHIFSTMQGHTLLSDVRCDTLCAQMIYILMENRSFEVAKSPVIMHRGLGRLIYQIHSHYSDDWDIEKFMHYCQVSKSQLFRLFNSTFNQSPLRWLKNYRLAQARRLLVETDGSISHIAWQIGYNDPLHFSRDFHGATGMSPSKFRQQERENNI</sequence>
<dbReference type="AlphaFoldDB" id="A0AAW6UIF8"/>
<dbReference type="Pfam" id="PF12833">
    <property type="entry name" value="HTH_18"/>
    <property type="match status" value="1"/>
</dbReference>
<dbReference type="InterPro" id="IPR037923">
    <property type="entry name" value="HTH-like"/>
</dbReference>
<keyword evidence="1" id="KW-0805">Transcription regulation</keyword>
<keyword evidence="2" id="KW-0238">DNA-binding</keyword>
<keyword evidence="3" id="KW-0804">Transcription</keyword>
<comment type="caution">
    <text evidence="5">The sequence shown here is derived from an EMBL/GenBank/DDBJ whole genome shotgun (WGS) entry which is preliminary data.</text>
</comment>
<name>A0AAW6UIF8_PRORE</name>
<dbReference type="GO" id="GO:0003700">
    <property type="term" value="F:DNA-binding transcription factor activity"/>
    <property type="evidence" value="ECO:0007669"/>
    <property type="project" value="InterPro"/>
</dbReference>
<dbReference type="Proteomes" id="UP001159001">
    <property type="component" value="Unassembled WGS sequence"/>
</dbReference>
<dbReference type="Gene3D" id="1.10.10.60">
    <property type="entry name" value="Homeodomain-like"/>
    <property type="match status" value="1"/>
</dbReference>
<dbReference type="Pfam" id="PF02311">
    <property type="entry name" value="AraC_binding"/>
    <property type="match status" value="1"/>
</dbReference>
<evidence type="ECO:0000313" key="6">
    <source>
        <dbReference type="Proteomes" id="UP001159001"/>
    </source>
</evidence>